<organism evidence="4 5">
    <name type="scientific">Limnohabitans lacus</name>
    <dbReference type="NCBI Taxonomy" id="3045173"/>
    <lineage>
        <taxon>Bacteria</taxon>
        <taxon>Pseudomonadati</taxon>
        <taxon>Pseudomonadota</taxon>
        <taxon>Betaproteobacteria</taxon>
        <taxon>Burkholderiales</taxon>
        <taxon>Comamonadaceae</taxon>
        <taxon>Limnohabitans</taxon>
    </lineage>
</organism>
<proteinExistence type="predicted"/>
<feature type="transmembrane region" description="Helical" evidence="1">
    <location>
        <begin position="6"/>
        <end position="25"/>
    </location>
</feature>
<comment type="caution">
    <text evidence="4">The sequence shown here is derived from an EMBL/GenBank/DDBJ whole genome shotgun (WGS) entry which is preliminary data.</text>
</comment>
<dbReference type="PANTHER" id="PTHR39084">
    <property type="entry name" value="MEMBRANE PROTEIN-RELATED"/>
    <property type="match status" value="1"/>
</dbReference>
<dbReference type="Pfam" id="PF13194">
    <property type="entry name" value="DUF4010"/>
    <property type="match status" value="1"/>
</dbReference>
<feature type="transmembrane region" description="Helical" evidence="1">
    <location>
        <begin position="394"/>
        <end position="420"/>
    </location>
</feature>
<feature type="domain" description="DUF4010" evidence="3">
    <location>
        <begin position="180"/>
        <end position="389"/>
    </location>
</feature>
<evidence type="ECO:0000313" key="4">
    <source>
        <dbReference type="EMBL" id="MDI9234931.1"/>
    </source>
</evidence>
<keyword evidence="1" id="KW-0472">Membrane</keyword>
<feature type="domain" description="MgtC/SapB/SrpB/YhiD N-terminal" evidence="2">
    <location>
        <begin position="13"/>
        <end position="131"/>
    </location>
</feature>
<feature type="transmembrane region" description="Helical" evidence="1">
    <location>
        <begin position="264"/>
        <end position="284"/>
    </location>
</feature>
<keyword evidence="1" id="KW-0812">Transmembrane</keyword>
<dbReference type="InterPro" id="IPR025105">
    <property type="entry name" value="DUF4010"/>
</dbReference>
<evidence type="ECO:0000259" key="3">
    <source>
        <dbReference type="Pfam" id="PF13194"/>
    </source>
</evidence>
<evidence type="ECO:0000259" key="2">
    <source>
        <dbReference type="Pfam" id="PF02308"/>
    </source>
</evidence>
<keyword evidence="5" id="KW-1185">Reference proteome</keyword>
<feature type="transmembrane region" description="Helical" evidence="1">
    <location>
        <begin position="94"/>
        <end position="124"/>
    </location>
</feature>
<feature type="transmembrane region" description="Helical" evidence="1">
    <location>
        <begin position="309"/>
        <end position="329"/>
    </location>
</feature>
<protein>
    <submittedName>
        <fullName evidence="4">DUF4010 domain-containing protein</fullName>
    </submittedName>
</protein>
<dbReference type="RefSeq" id="WP_283225274.1">
    <property type="nucleotide sequence ID" value="NZ_JASGBH010000011.1"/>
</dbReference>
<dbReference type="PANTHER" id="PTHR39084:SF1">
    <property type="entry name" value="DUF4010 DOMAIN-CONTAINING PROTEIN"/>
    <property type="match status" value="1"/>
</dbReference>
<dbReference type="Pfam" id="PF02308">
    <property type="entry name" value="MgtC"/>
    <property type="match status" value="1"/>
</dbReference>
<accession>A0ABT6XA36</accession>
<dbReference type="InterPro" id="IPR049177">
    <property type="entry name" value="MgtC_SapB_SrpB_YhiD_N"/>
</dbReference>
<dbReference type="EMBL" id="JASGBH010000011">
    <property type="protein sequence ID" value="MDI9234931.1"/>
    <property type="molecule type" value="Genomic_DNA"/>
</dbReference>
<name>A0ABT6XA36_9BURK</name>
<gene>
    <name evidence="4" type="ORF">QLQ16_13920</name>
</gene>
<evidence type="ECO:0000256" key="1">
    <source>
        <dbReference type="SAM" id="Phobius"/>
    </source>
</evidence>
<feature type="transmembrane region" description="Helical" evidence="1">
    <location>
        <begin position="369"/>
        <end position="388"/>
    </location>
</feature>
<evidence type="ECO:0000313" key="5">
    <source>
        <dbReference type="Proteomes" id="UP001431902"/>
    </source>
</evidence>
<feature type="transmembrane region" description="Helical" evidence="1">
    <location>
        <begin position="145"/>
        <end position="163"/>
    </location>
</feature>
<sequence length="421" mass="43458">MLTLADPAALIPLSVAMGIGLLVGAERERHKGFGPHRRSAGIRTFGGAALLGFAAQSLQAAFLLSASVLALGALTVTAYQQSRQHDPGLTSEVAILLTCLLGALALPSPELAAIMGIALAAMLAAREEMHRFVHQVITAQELKDVIVFLAAALILLPLSPDRYTGPYQAVNPHDLARFVVAVMSISAVGYMAKRTLGLRAGMALTGFAGGFVSSTATILAMGQAARQQPQMMAAAAMGAVLSTVSTMVQLGLLVSLLLPGSLTWMALPIGLGCSAAGLYATWLFQRHQIDVETQGMELKGHAFEHKTTLILSLAVLSVTVMTAALNHWIGELGVVIASMLAGLVDAHASVASMSSLVNKGQASLSQAQMAILLAVSTNTLSKSAVAIGAGGRSFAILILPGLMLVMAAVWLGAWASAALAL</sequence>
<reference evidence="4" key="1">
    <citation type="submission" date="2023-05" db="EMBL/GenBank/DDBJ databases">
        <title>Limnohabitans sp. strain HM2-2 Genome sequencing and assembly.</title>
        <authorList>
            <person name="Jung Y."/>
        </authorList>
    </citation>
    <scope>NUCLEOTIDE SEQUENCE</scope>
    <source>
        <strain evidence="4">HM2-2</strain>
    </source>
</reference>
<feature type="transmembrane region" description="Helical" evidence="1">
    <location>
        <begin position="45"/>
        <end position="74"/>
    </location>
</feature>
<dbReference type="Proteomes" id="UP001431902">
    <property type="component" value="Unassembled WGS sequence"/>
</dbReference>
<keyword evidence="1" id="KW-1133">Transmembrane helix</keyword>
<feature type="transmembrane region" description="Helical" evidence="1">
    <location>
        <begin position="231"/>
        <end position="258"/>
    </location>
</feature>